<name>A0A540NPF9_MALBA</name>
<gene>
    <name evidence="7" type="ORF">C1H46_001567</name>
</gene>
<reference evidence="7 8" key="1">
    <citation type="journal article" date="2019" name="G3 (Bethesda)">
        <title>Sequencing of a Wild Apple (Malus baccata) Genome Unravels the Differences Between Cultivated and Wild Apple Species Regarding Disease Resistance and Cold Tolerance.</title>
        <authorList>
            <person name="Chen X."/>
        </authorList>
    </citation>
    <scope>NUCLEOTIDE SEQUENCE [LARGE SCALE GENOMIC DNA]</scope>
    <source>
        <strain evidence="8">cv. Shandingzi</strain>
        <tissue evidence="7">Leaves</tissue>
    </source>
</reference>
<evidence type="ECO:0000256" key="4">
    <source>
        <dbReference type="ARBA" id="ARBA00022833"/>
    </source>
</evidence>
<keyword evidence="1" id="KW-0645">Protease</keyword>
<dbReference type="GO" id="GO:0046872">
    <property type="term" value="F:metal ion binding"/>
    <property type="evidence" value="ECO:0007669"/>
    <property type="project" value="UniProtKB-KW"/>
</dbReference>
<proteinExistence type="predicted"/>
<feature type="domain" description="26S proteasome regulatory subunit RPN11 C-terminal" evidence="6">
    <location>
        <begin position="13"/>
        <end position="79"/>
    </location>
</feature>
<keyword evidence="5" id="KW-0482">Metalloprotease</keyword>
<evidence type="ECO:0000256" key="1">
    <source>
        <dbReference type="ARBA" id="ARBA00022670"/>
    </source>
</evidence>
<evidence type="ECO:0000256" key="2">
    <source>
        <dbReference type="ARBA" id="ARBA00022723"/>
    </source>
</evidence>
<keyword evidence="2" id="KW-0479">Metal-binding</keyword>
<dbReference type="EMBL" id="VIEB01000015">
    <property type="protein sequence ID" value="TQE12921.1"/>
    <property type="molecule type" value="Genomic_DNA"/>
</dbReference>
<evidence type="ECO:0000313" key="8">
    <source>
        <dbReference type="Proteomes" id="UP000315295"/>
    </source>
</evidence>
<dbReference type="STRING" id="106549.A0A540NPF9"/>
<organism evidence="7 8">
    <name type="scientific">Malus baccata</name>
    <name type="common">Siberian crab apple</name>
    <name type="synonym">Pyrus baccata</name>
    <dbReference type="NCBI Taxonomy" id="106549"/>
    <lineage>
        <taxon>Eukaryota</taxon>
        <taxon>Viridiplantae</taxon>
        <taxon>Streptophyta</taxon>
        <taxon>Embryophyta</taxon>
        <taxon>Tracheophyta</taxon>
        <taxon>Spermatophyta</taxon>
        <taxon>Magnoliopsida</taxon>
        <taxon>eudicotyledons</taxon>
        <taxon>Gunneridae</taxon>
        <taxon>Pentapetalae</taxon>
        <taxon>rosids</taxon>
        <taxon>fabids</taxon>
        <taxon>Rosales</taxon>
        <taxon>Rosaceae</taxon>
        <taxon>Amygdaloideae</taxon>
        <taxon>Maleae</taxon>
        <taxon>Malus</taxon>
    </lineage>
</organism>
<keyword evidence="3" id="KW-0378">Hydrolase</keyword>
<dbReference type="AlphaFoldDB" id="A0A540NPF9"/>
<dbReference type="InterPro" id="IPR056263">
    <property type="entry name" value="RPN11_C"/>
</dbReference>
<keyword evidence="4" id="KW-0862">Zinc</keyword>
<protein>
    <recommendedName>
        <fullName evidence="6">26S proteasome regulatory subunit RPN11 C-terminal domain-containing protein</fullName>
    </recommendedName>
</protein>
<evidence type="ECO:0000256" key="3">
    <source>
        <dbReference type="ARBA" id="ARBA00022801"/>
    </source>
</evidence>
<evidence type="ECO:0000256" key="5">
    <source>
        <dbReference type="ARBA" id="ARBA00023049"/>
    </source>
</evidence>
<evidence type="ECO:0000313" key="7">
    <source>
        <dbReference type="EMBL" id="TQE12921.1"/>
    </source>
</evidence>
<keyword evidence="8" id="KW-1185">Reference proteome</keyword>
<evidence type="ECO:0000259" key="6">
    <source>
        <dbReference type="Pfam" id="PF23594"/>
    </source>
</evidence>
<sequence>MLLNLGRKNWTAGLKLRPFDHRSETNLQAVQEMLNIAAEYKKAEKDELPPVKLATAKVGKQAANKHLEQLASNFKSSDIGWTFGTC</sequence>
<dbReference type="GO" id="GO:0008237">
    <property type="term" value="F:metallopeptidase activity"/>
    <property type="evidence" value="ECO:0007669"/>
    <property type="project" value="UniProtKB-KW"/>
</dbReference>
<dbReference type="Proteomes" id="UP000315295">
    <property type="component" value="Unassembled WGS sequence"/>
</dbReference>
<dbReference type="GO" id="GO:0006508">
    <property type="term" value="P:proteolysis"/>
    <property type="evidence" value="ECO:0007669"/>
    <property type="project" value="UniProtKB-KW"/>
</dbReference>
<dbReference type="Pfam" id="PF23594">
    <property type="entry name" value="RPN11_C"/>
    <property type="match status" value="1"/>
</dbReference>
<accession>A0A540NPF9</accession>
<comment type="caution">
    <text evidence="7">The sequence shown here is derived from an EMBL/GenBank/DDBJ whole genome shotgun (WGS) entry which is preliminary data.</text>
</comment>